<gene>
    <name evidence="2" type="ORF">KFL_015640020</name>
</gene>
<dbReference type="AlphaFoldDB" id="A0A1Y1IXJ0"/>
<name>A0A1Y1IXJ0_KLENI</name>
<accession>A0A1Y1IXJ0</accession>
<sequence>MKPGIRGREKIAEAAAYCSLASAGNLQRPATVRNLQKHKTLGKRKRLASNSQVCESMSELLGKAITPAVLRDAMRGDTFRKLRQEAGQAALDEVGAKLTRALALAGLELGDGNLKMYRALYNSVKGATCDAGYKASHLPNPHQVNLERQDLISKVPTLLGEVDSFTAHRLVYDKEKKQTVRQDTKENVWIRTNQALSTLVRFYGITPESLKDKKLQPCLKVDECKWVSEKNLERFTLTMLNGGLDEDMQAWWSVQSEKDIWTLGAYEVDKENHDTLKWNMSFSDLSTTIERHNSGRKLVVEGVGEFEVEWHLAGDLKTLKALYGTSSGANAKFACIYCLQQRKNGSWGRACACPQGEPPDRDSQENVAKQGGVGGGEWDPILPIPLTRVHMCTMHAENRIIEKLVHLPVSHVWNASGDSPGRGGRV</sequence>
<keyword evidence="3" id="KW-1185">Reference proteome</keyword>
<dbReference type="OrthoDB" id="10602791at2759"/>
<evidence type="ECO:0000313" key="2">
    <source>
        <dbReference type="EMBL" id="GAQ93477.1"/>
    </source>
</evidence>
<reference evidence="2 3" key="1">
    <citation type="journal article" date="2014" name="Nat. Commun.">
        <title>Klebsormidium flaccidum genome reveals primary factors for plant terrestrial adaptation.</title>
        <authorList>
            <person name="Hori K."/>
            <person name="Maruyama F."/>
            <person name="Fujisawa T."/>
            <person name="Togashi T."/>
            <person name="Yamamoto N."/>
            <person name="Seo M."/>
            <person name="Sato S."/>
            <person name="Yamada T."/>
            <person name="Mori H."/>
            <person name="Tajima N."/>
            <person name="Moriyama T."/>
            <person name="Ikeuchi M."/>
            <person name="Watanabe M."/>
            <person name="Wada H."/>
            <person name="Kobayashi K."/>
            <person name="Saito M."/>
            <person name="Masuda T."/>
            <person name="Sasaki-Sekimoto Y."/>
            <person name="Mashiguchi K."/>
            <person name="Awai K."/>
            <person name="Shimojima M."/>
            <person name="Masuda S."/>
            <person name="Iwai M."/>
            <person name="Nobusawa T."/>
            <person name="Narise T."/>
            <person name="Kondo S."/>
            <person name="Saito H."/>
            <person name="Sato R."/>
            <person name="Murakawa M."/>
            <person name="Ihara Y."/>
            <person name="Oshima-Yamada Y."/>
            <person name="Ohtaka K."/>
            <person name="Satoh M."/>
            <person name="Sonobe K."/>
            <person name="Ishii M."/>
            <person name="Ohtani R."/>
            <person name="Kanamori-Sato M."/>
            <person name="Honoki R."/>
            <person name="Miyazaki D."/>
            <person name="Mochizuki H."/>
            <person name="Umetsu J."/>
            <person name="Higashi K."/>
            <person name="Shibata D."/>
            <person name="Kamiya Y."/>
            <person name="Sato N."/>
            <person name="Nakamura Y."/>
            <person name="Tabata S."/>
            <person name="Ida S."/>
            <person name="Kurokawa K."/>
            <person name="Ohta H."/>
        </authorList>
    </citation>
    <scope>NUCLEOTIDE SEQUENCE [LARGE SCALE GENOMIC DNA]</scope>
    <source>
        <strain evidence="2 3">NIES-2285</strain>
    </source>
</reference>
<evidence type="ECO:0000256" key="1">
    <source>
        <dbReference type="SAM" id="MobiDB-lite"/>
    </source>
</evidence>
<dbReference type="Proteomes" id="UP000054558">
    <property type="component" value="Unassembled WGS sequence"/>
</dbReference>
<evidence type="ECO:0000313" key="3">
    <source>
        <dbReference type="Proteomes" id="UP000054558"/>
    </source>
</evidence>
<feature type="region of interest" description="Disordered" evidence="1">
    <location>
        <begin position="355"/>
        <end position="374"/>
    </location>
</feature>
<organism evidence="2 3">
    <name type="scientific">Klebsormidium nitens</name>
    <name type="common">Green alga</name>
    <name type="synonym">Ulothrix nitens</name>
    <dbReference type="NCBI Taxonomy" id="105231"/>
    <lineage>
        <taxon>Eukaryota</taxon>
        <taxon>Viridiplantae</taxon>
        <taxon>Streptophyta</taxon>
        <taxon>Klebsormidiophyceae</taxon>
        <taxon>Klebsormidiales</taxon>
        <taxon>Klebsormidiaceae</taxon>
        <taxon>Klebsormidium</taxon>
    </lineage>
</organism>
<protein>
    <submittedName>
        <fullName evidence="2">Uncharacterized protein</fullName>
    </submittedName>
</protein>
<proteinExistence type="predicted"/>
<dbReference type="EMBL" id="DF238513">
    <property type="protein sequence ID" value="GAQ93477.1"/>
    <property type="molecule type" value="Genomic_DNA"/>
</dbReference>